<name>A0ABU5S3B0_9BACT</name>
<evidence type="ECO:0000313" key="1">
    <source>
        <dbReference type="EMBL" id="MEA5402985.1"/>
    </source>
</evidence>
<sequence>MKYTIMILILTTLLWFQSCKNEEIDPHVSGEVIAGAINGKPWQNTNLRIGYSKKCTQSISFEIVVYNEDRFLREAFGIGKIPLREGSFDIIKHEFTGESVQSNCLNDSTINTNTVSASYFTKQDDGHILKDTYIVLSNPKEKNRLTITKLDLTNNYIEAEFDATFILKLGDDGKKWFADSPDTLRFKGVKFKASIVNLQ</sequence>
<dbReference type="Proteomes" id="UP001303899">
    <property type="component" value="Unassembled WGS sequence"/>
</dbReference>
<evidence type="ECO:0000313" key="2">
    <source>
        <dbReference type="Proteomes" id="UP001303899"/>
    </source>
</evidence>
<dbReference type="EMBL" id="JAYGIL010000008">
    <property type="protein sequence ID" value="MEA5402985.1"/>
    <property type="molecule type" value="Genomic_DNA"/>
</dbReference>
<accession>A0ABU5S3B0</accession>
<organism evidence="1 2">
    <name type="scientific">Arcicella gelida</name>
    <dbReference type="NCBI Taxonomy" id="2984195"/>
    <lineage>
        <taxon>Bacteria</taxon>
        <taxon>Pseudomonadati</taxon>
        <taxon>Bacteroidota</taxon>
        <taxon>Cytophagia</taxon>
        <taxon>Cytophagales</taxon>
        <taxon>Flectobacillaceae</taxon>
        <taxon>Arcicella</taxon>
    </lineage>
</organism>
<gene>
    <name evidence="1" type="ORF">VB776_08670</name>
</gene>
<proteinExistence type="predicted"/>
<keyword evidence="2" id="KW-1185">Reference proteome</keyword>
<protein>
    <recommendedName>
        <fullName evidence="3">Lipid/polyisoprenoid-binding YceI-like domain-containing protein</fullName>
    </recommendedName>
</protein>
<reference evidence="1 2" key="1">
    <citation type="submission" date="2023-12" db="EMBL/GenBank/DDBJ databases">
        <title>Novel species of the genus Arcicella isolated from rivers.</title>
        <authorList>
            <person name="Lu H."/>
        </authorList>
    </citation>
    <scope>NUCLEOTIDE SEQUENCE [LARGE SCALE GENOMIC DNA]</scope>
    <source>
        <strain evidence="1 2">DC2W</strain>
    </source>
</reference>
<comment type="caution">
    <text evidence="1">The sequence shown here is derived from an EMBL/GenBank/DDBJ whole genome shotgun (WGS) entry which is preliminary data.</text>
</comment>
<dbReference type="PROSITE" id="PS51257">
    <property type="entry name" value="PROKAR_LIPOPROTEIN"/>
    <property type="match status" value="1"/>
</dbReference>
<evidence type="ECO:0008006" key="3">
    <source>
        <dbReference type="Google" id="ProtNLM"/>
    </source>
</evidence>